<dbReference type="AlphaFoldDB" id="M5S5X7"/>
<dbReference type="PATRIC" id="fig|1265738.3.peg.10"/>
<organism evidence="3 4">
    <name type="scientific">Rhodopirellula maiorica SM1</name>
    <dbReference type="NCBI Taxonomy" id="1265738"/>
    <lineage>
        <taxon>Bacteria</taxon>
        <taxon>Pseudomonadati</taxon>
        <taxon>Planctomycetota</taxon>
        <taxon>Planctomycetia</taxon>
        <taxon>Pirellulales</taxon>
        <taxon>Pirellulaceae</taxon>
        <taxon>Novipirellula</taxon>
    </lineage>
</organism>
<evidence type="ECO:0000313" key="3">
    <source>
        <dbReference type="EMBL" id="EMI23062.1"/>
    </source>
</evidence>
<evidence type="ECO:0000313" key="4">
    <source>
        <dbReference type="Proteomes" id="UP000011991"/>
    </source>
</evidence>
<sequence length="243" mass="25683">MEAWRHALEIGMLATKVRRVAGRDLLLVAISSFVLAIHSMPSGVEAESADHAIVPDTVKSIPAVIIPVSADAAVARWQAEVAQFYAEQTQAKTSQDGGDLAHLSSVARTSFVTTTPEKASGPTATSASEQGLRHASPPIAPGQDSVARADGVTFQTQSIVVALVITVIVSLVFAAWCVISPTRHISPAMWASRPSVGNVANASESYVINVDTKWFSVSQPMLVRARQCCFAVLVVAAMFVCVT</sequence>
<name>M5S5X7_9BACT</name>
<keyword evidence="2" id="KW-0472">Membrane</keyword>
<gene>
    <name evidence="3" type="ORF">RMSM_00010</name>
</gene>
<keyword evidence="2" id="KW-1133">Transmembrane helix</keyword>
<accession>M5S5X7</accession>
<evidence type="ECO:0000256" key="2">
    <source>
        <dbReference type="SAM" id="Phobius"/>
    </source>
</evidence>
<keyword evidence="4" id="KW-1185">Reference proteome</keyword>
<dbReference type="Proteomes" id="UP000011991">
    <property type="component" value="Unassembled WGS sequence"/>
</dbReference>
<feature type="region of interest" description="Disordered" evidence="1">
    <location>
        <begin position="112"/>
        <end position="144"/>
    </location>
</feature>
<evidence type="ECO:0000256" key="1">
    <source>
        <dbReference type="SAM" id="MobiDB-lite"/>
    </source>
</evidence>
<proteinExistence type="predicted"/>
<protein>
    <submittedName>
        <fullName evidence="3">Membrane protein</fullName>
    </submittedName>
</protein>
<feature type="compositionally biased region" description="Polar residues" evidence="1">
    <location>
        <begin position="112"/>
        <end position="129"/>
    </location>
</feature>
<feature type="transmembrane region" description="Helical" evidence="2">
    <location>
        <begin position="159"/>
        <end position="179"/>
    </location>
</feature>
<keyword evidence="2" id="KW-0812">Transmembrane</keyword>
<comment type="caution">
    <text evidence="3">The sequence shown here is derived from an EMBL/GenBank/DDBJ whole genome shotgun (WGS) entry which is preliminary data.</text>
</comment>
<dbReference type="EMBL" id="ANOG01000002">
    <property type="protein sequence ID" value="EMI23062.1"/>
    <property type="molecule type" value="Genomic_DNA"/>
</dbReference>
<reference evidence="3 4" key="1">
    <citation type="journal article" date="2013" name="Mar. Genomics">
        <title>Expression of sulfatases in Rhodopirellula baltica and the diversity of sulfatases in the genus Rhodopirellula.</title>
        <authorList>
            <person name="Wegner C.E."/>
            <person name="Richter-Heitmann T."/>
            <person name="Klindworth A."/>
            <person name="Klockow C."/>
            <person name="Richter M."/>
            <person name="Achstetter T."/>
            <person name="Glockner F.O."/>
            <person name="Harder J."/>
        </authorList>
    </citation>
    <scope>NUCLEOTIDE SEQUENCE [LARGE SCALE GENOMIC DNA]</scope>
    <source>
        <strain evidence="3 4">SM1</strain>
    </source>
</reference>